<organism evidence="1 2">
    <name type="scientific">Phytophthora megakarya</name>
    <dbReference type="NCBI Taxonomy" id="4795"/>
    <lineage>
        <taxon>Eukaryota</taxon>
        <taxon>Sar</taxon>
        <taxon>Stramenopiles</taxon>
        <taxon>Oomycota</taxon>
        <taxon>Peronosporomycetes</taxon>
        <taxon>Peronosporales</taxon>
        <taxon>Peronosporaceae</taxon>
        <taxon>Phytophthora</taxon>
    </lineage>
</organism>
<keyword evidence="2" id="KW-1185">Reference proteome</keyword>
<protein>
    <submittedName>
        <fullName evidence="1">Uncharacterized protein</fullName>
    </submittedName>
</protein>
<sequence>MARYLEQRMSVVSQADAMISELRVRHNTFGLALDLTGLMIPVERLSPVECVAIIQTLLAESECDPRLVRSPDFESPLGADPIGMRWPAAAPEYRISGMKTTDFGSDSTILVD</sequence>
<dbReference type="AlphaFoldDB" id="A0A225WRQ6"/>
<evidence type="ECO:0000313" key="1">
    <source>
        <dbReference type="EMBL" id="OWZ19848.1"/>
    </source>
</evidence>
<comment type="caution">
    <text evidence="1">The sequence shown here is derived from an EMBL/GenBank/DDBJ whole genome shotgun (WGS) entry which is preliminary data.</text>
</comment>
<dbReference type="Proteomes" id="UP000198211">
    <property type="component" value="Unassembled WGS sequence"/>
</dbReference>
<reference evidence="2" key="1">
    <citation type="submission" date="2017-03" db="EMBL/GenBank/DDBJ databases">
        <title>Phytopthora megakarya and P. palmivora, two closely related causual agents of cacao black pod achieved similar genome size and gene model numbers by different mechanisms.</title>
        <authorList>
            <person name="Ali S."/>
            <person name="Shao J."/>
            <person name="Larry D.J."/>
            <person name="Kronmiller B."/>
            <person name="Shen D."/>
            <person name="Strem M.D."/>
            <person name="Melnick R.L."/>
            <person name="Guiltinan M.J."/>
            <person name="Tyler B.M."/>
            <person name="Meinhardt L.W."/>
            <person name="Bailey B.A."/>
        </authorList>
    </citation>
    <scope>NUCLEOTIDE SEQUENCE [LARGE SCALE GENOMIC DNA]</scope>
    <source>
        <strain evidence="2">zdho120</strain>
    </source>
</reference>
<name>A0A225WRQ6_9STRA</name>
<accession>A0A225WRQ6</accession>
<evidence type="ECO:0000313" key="2">
    <source>
        <dbReference type="Proteomes" id="UP000198211"/>
    </source>
</evidence>
<proteinExistence type="predicted"/>
<dbReference type="EMBL" id="NBNE01000393">
    <property type="protein sequence ID" value="OWZ19848.1"/>
    <property type="molecule type" value="Genomic_DNA"/>
</dbReference>
<gene>
    <name evidence="1" type="ORF">PHMEG_0005842</name>
</gene>